<feature type="region of interest" description="Disordered" evidence="6">
    <location>
        <begin position="353"/>
        <end position="384"/>
    </location>
</feature>
<comment type="subcellular location">
    <subcellularLocation>
        <location evidence="1">Membrane</location>
        <topology evidence="1">Multi-pass membrane protein</topology>
    </subcellularLocation>
</comment>
<feature type="transmembrane region" description="Helical" evidence="7">
    <location>
        <begin position="483"/>
        <end position="502"/>
    </location>
</feature>
<proteinExistence type="inferred from homology"/>
<dbReference type="Pfam" id="PF02535">
    <property type="entry name" value="Zip"/>
    <property type="match status" value="2"/>
</dbReference>
<feature type="transmembrane region" description="Helical" evidence="7">
    <location>
        <begin position="1043"/>
        <end position="1062"/>
    </location>
</feature>
<evidence type="ECO:0000256" key="6">
    <source>
        <dbReference type="SAM" id="MobiDB-lite"/>
    </source>
</evidence>
<feature type="compositionally biased region" description="Basic and acidic residues" evidence="6">
    <location>
        <begin position="369"/>
        <end position="384"/>
    </location>
</feature>
<feature type="region of interest" description="Disordered" evidence="6">
    <location>
        <begin position="853"/>
        <end position="874"/>
    </location>
</feature>
<keyword evidence="5 7" id="KW-0472">Membrane</keyword>
<dbReference type="EMBL" id="JALLBG020000231">
    <property type="protein sequence ID" value="KAL3758411.1"/>
    <property type="molecule type" value="Genomic_DNA"/>
</dbReference>
<feature type="transmembrane region" description="Helical" evidence="7">
    <location>
        <begin position="284"/>
        <end position="305"/>
    </location>
</feature>
<evidence type="ECO:0000256" key="1">
    <source>
        <dbReference type="ARBA" id="ARBA00004141"/>
    </source>
</evidence>
<evidence type="ECO:0000313" key="8">
    <source>
        <dbReference type="EMBL" id="KAL3758411.1"/>
    </source>
</evidence>
<organism evidence="8 9">
    <name type="scientific">Discostella pseudostelligera</name>
    <dbReference type="NCBI Taxonomy" id="259834"/>
    <lineage>
        <taxon>Eukaryota</taxon>
        <taxon>Sar</taxon>
        <taxon>Stramenopiles</taxon>
        <taxon>Ochrophyta</taxon>
        <taxon>Bacillariophyta</taxon>
        <taxon>Coscinodiscophyceae</taxon>
        <taxon>Thalassiosirophycidae</taxon>
        <taxon>Stephanodiscales</taxon>
        <taxon>Stephanodiscaceae</taxon>
        <taxon>Discostella</taxon>
    </lineage>
</organism>
<dbReference type="PANTHER" id="PTHR12191">
    <property type="entry name" value="SOLUTE CARRIER FAMILY 39"/>
    <property type="match status" value="1"/>
</dbReference>
<accession>A0ABD3M6Q2</accession>
<feature type="transmembrane region" description="Helical" evidence="7">
    <location>
        <begin position="1006"/>
        <end position="1023"/>
    </location>
</feature>
<gene>
    <name evidence="8" type="ORF">ACHAWU_006071</name>
</gene>
<keyword evidence="3 7" id="KW-0812">Transmembrane</keyword>
<feature type="transmembrane region" description="Helical" evidence="7">
    <location>
        <begin position="164"/>
        <end position="188"/>
    </location>
</feature>
<feature type="transmembrane region" description="Helical" evidence="7">
    <location>
        <begin position="980"/>
        <end position="1000"/>
    </location>
</feature>
<dbReference type="PANTHER" id="PTHR12191:SF37">
    <property type="entry name" value="ZINC TRANSPORTER FOI"/>
    <property type="match status" value="1"/>
</dbReference>
<dbReference type="GO" id="GO:0016020">
    <property type="term" value="C:membrane"/>
    <property type="evidence" value="ECO:0007669"/>
    <property type="project" value="UniProtKB-SubCell"/>
</dbReference>
<evidence type="ECO:0000256" key="4">
    <source>
        <dbReference type="ARBA" id="ARBA00022989"/>
    </source>
</evidence>
<dbReference type="InterPro" id="IPR003689">
    <property type="entry name" value="ZIP"/>
</dbReference>
<feature type="transmembrane region" description="Helical" evidence="7">
    <location>
        <begin position="783"/>
        <end position="804"/>
    </location>
</feature>
<sequence>MGPGKSNPMAFVAAAMPIHHASTSINRRGNIGSIATFFLTTEVILAAGTVEHPPLVAASATAAAAVPSTLLAKGAHDELKNGVATFAYEGEFNKFMSTRFLQSVDDSDAHVEDDHAEYDHDGHAADEVIDEHDHVDHAVEEEEHLDEVNHQEEDQENHLPWGQVIGATFLVSLATLSGLIIIAAGSAYRGILKLRGKNNNATGTGTSPNDAAVDSNNDRSFVLRDICIFAFAAGALVATAVFLVLPEALHLIEGGHEEEHGHEEDVHRYLQVEEEEVDEENITAAKFGCAIMGGFLMPMLFGIVFHRPAAVEEGANSVSSEEDAACPSCIERDAVVETGVLVIVERSELELVGGGGGEDDDAAANSETEPIRKDEDNFHPQDKHEHCDICDEDHNAAIVPIQESVPSVEKVFINRQLCASILLGDSFHNFSDGMFIAASFKASCDVSTSVSIVMVTIIHEMAQELADFILLTRHVGLSAPKALLFNFLSGLSVVLGGIIFLAGNPSDEATGVILGMAGGVYLNIAACETLPRIESIIRTQVILAAGTVEHPPLVAASATAAAAVPSTLLAKGAHDELKNGVATFAYEGEFNKFMSTRFLQSVDDSDAHVEDDHAEYDHDGHAADEVIDEHDHVDHAVEEEEHLDEVNHQEEDQENNLPWGQVIGATFLVSLATLSGLIIIAAGSAYSSILKLRGKNNNATGTGTSPNVAAVADSNNEHSVVLRDICIFAFAAGALVATAVFFMLPEALHLIGGRHEEEHGHEEEVHRFLQVEEEVVEKENTTAAKFGCAIMGGFLMPMLFGIVFHRPAAVEEANSVSSEEDSACSSCIERDAVVETGVLVTVERSELELVVGGGEDDDAAADSETEPIRKDKDNFNPQDRHVHCDICNEDHNAAIMPNQESVPSVEKVFINRQLCASILLGDSVHNFSDGIFIAASFKASCDVSTSISIVMATIIHEMAQELADFILLTRRVGLSAPKALLFNFLSGLSVVLGGIIFLASNPSDEATGVILGIGGGVYLNIAACETLPRIESIIQTQVDRLSALLFFIFGTIPLGLVLLIHHHCG</sequence>
<evidence type="ECO:0000256" key="7">
    <source>
        <dbReference type="SAM" id="Phobius"/>
    </source>
</evidence>
<protein>
    <submittedName>
        <fullName evidence="8">Uncharacterized protein</fullName>
    </submittedName>
</protein>
<dbReference type="Proteomes" id="UP001530293">
    <property type="component" value="Unassembled WGS sequence"/>
</dbReference>
<comment type="caution">
    <text evidence="8">The sequence shown here is derived from an EMBL/GenBank/DDBJ whole genome shotgun (WGS) entry which is preliminary data.</text>
</comment>
<feature type="compositionally biased region" description="Acidic residues" evidence="6">
    <location>
        <begin position="854"/>
        <end position="865"/>
    </location>
</feature>
<keyword evidence="9" id="KW-1185">Reference proteome</keyword>
<dbReference type="InterPro" id="IPR050799">
    <property type="entry name" value="ZIP_Transporter"/>
</dbReference>
<evidence type="ECO:0000256" key="2">
    <source>
        <dbReference type="ARBA" id="ARBA00006939"/>
    </source>
</evidence>
<feature type="transmembrane region" description="Helical" evidence="7">
    <location>
        <begin position="226"/>
        <end position="245"/>
    </location>
</feature>
<evidence type="ECO:0000256" key="5">
    <source>
        <dbReference type="ARBA" id="ARBA00023136"/>
    </source>
</evidence>
<evidence type="ECO:0000256" key="3">
    <source>
        <dbReference type="ARBA" id="ARBA00022692"/>
    </source>
</evidence>
<feature type="transmembrane region" description="Helical" evidence="7">
    <location>
        <begin position="662"/>
        <end position="686"/>
    </location>
</feature>
<name>A0ABD3M6Q2_9STRA</name>
<evidence type="ECO:0000313" key="9">
    <source>
        <dbReference type="Proteomes" id="UP001530293"/>
    </source>
</evidence>
<feature type="transmembrane region" description="Helical" evidence="7">
    <location>
        <begin position="725"/>
        <end position="744"/>
    </location>
</feature>
<dbReference type="AlphaFoldDB" id="A0ABD3M6Q2"/>
<keyword evidence="4 7" id="KW-1133">Transmembrane helix</keyword>
<reference evidence="8 9" key="1">
    <citation type="submission" date="2024-10" db="EMBL/GenBank/DDBJ databases">
        <title>Updated reference genomes for cyclostephanoid diatoms.</title>
        <authorList>
            <person name="Roberts W.R."/>
            <person name="Alverson A.J."/>
        </authorList>
    </citation>
    <scope>NUCLEOTIDE SEQUENCE [LARGE SCALE GENOMIC DNA]</scope>
    <source>
        <strain evidence="8 9">AJA232-27</strain>
    </source>
</reference>
<comment type="similarity">
    <text evidence="2">Belongs to the ZIP transporter (TC 2.A.5) family.</text>
</comment>